<keyword evidence="1" id="KW-0472">Membrane</keyword>
<gene>
    <name evidence="3" type="ORF">BOO69_11055</name>
</gene>
<evidence type="ECO:0000313" key="3">
    <source>
        <dbReference type="EMBL" id="APE45435.1"/>
    </source>
</evidence>
<sequence>MESDLQARTRVAGQAPFILGALGLSLLLLSQITTQTEWIADSDSLAAQPRFWPGVAIALMVCSFALHFWLMRRRRPDRLDWVEVWRWLEPLEYVLWFMAYVFLVPIVGFLPMSILFGFTLVWRLGYRGAGYYWAAFFFAIGMVALFKGLLGVKIPGAMIYEPLPAPLRSFFILYL</sequence>
<evidence type="ECO:0000259" key="2">
    <source>
        <dbReference type="Pfam" id="PF07331"/>
    </source>
</evidence>
<feature type="transmembrane region" description="Helical" evidence="1">
    <location>
        <begin position="93"/>
        <end position="118"/>
    </location>
</feature>
<dbReference type="InterPro" id="IPR009936">
    <property type="entry name" value="DUF1468"/>
</dbReference>
<protein>
    <recommendedName>
        <fullName evidence="2">DUF1468 domain-containing protein</fullName>
    </recommendedName>
</protein>
<evidence type="ECO:0000313" key="4">
    <source>
        <dbReference type="Proteomes" id="UP000181897"/>
    </source>
</evidence>
<dbReference type="AlphaFoldDB" id="A0A1J0WMG7"/>
<proteinExistence type="predicted"/>
<reference evidence="3 4" key="1">
    <citation type="submission" date="2016-11" db="EMBL/GenBank/DDBJ databases">
        <title>Complete genome sequence of Sulfitobacter sp. AM1-D1, a toxic bacteria associated with marine dinoflagellate Alexandrium minutum in East China Sea.</title>
        <authorList>
            <person name="Yang Q."/>
            <person name="Zhang X."/>
            <person name="Tian X."/>
        </authorList>
    </citation>
    <scope>NUCLEOTIDE SEQUENCE [LARGE SCALE GENOMIC DNA]</scope>
    <source>
        <strain evidence="3 4">AM1-D1</strain>
    </source>
</reference>
<organism evidence="3 4">
    <name type="scientific">Sulfitobacter alexandrii</name>
    <dbReference type="NCBI Taxonomy" id="1917485"/>
    <lineage>
        <taxon>Bacteria</taxon>
        <taxon>Pseudomonadati</taxon>
        <taxon>Pseudomonadota</taxon>
        <taxon>Alphaproteobacteria</taxon>
        <taxon>Rhodobacterales</taxon>
        <taxon>Roseobacteraceae</taxon>
        <taxon>Sulfitobacter</taxon>
    </lineage>
</organism>
<dbReference type="KEGG" id="suam:BOO69_11055"/>
<accession>A0A1J0WMG7</accession>
<dbReference type="Pfam" id="PF07331">
    <property type="entry name" value="TctB"/>
    <property type="match status" value="1"/>
</dbReference>
<dbReference type="Proteomes" id="UP000181897">
    <property type="component" value="Chromosome"/>
</dbReference>
<name>A0A1J0WMG7_9RHOB</name>
<keyword evidence="4" id="KW-1185">Reference proteome</keyword>
<keyword evidence="1" id="KW-1133">Transmembrane helix</keyword>
<feature type="transmembrane region" description="Helical" evidence="1">
    <location>
        <begin position="130"/>
        <end position="150"/>
    </location>
</feature>
<dbReference type="EMBL" id="CP018076">
    <property type="protein sequence ID" value="APE45435.1"/>
    <property type="molecule type" value="Genomic_DNA"/>
</dbReference>
<feature type="transmembrane region" description="Helical" evidence="1">
    <location>
        <begin position="12"/>
        <end position="32"/>
    </location>
</feature>
<feature type="domain" description="DUF1468" evidence="2">
    <location>
        <begin position="22"/>
        <end position="155"/>
    </location>
</feature>
<keyword evidence="1" id="KW-0812">Transmembrane</keyword>
<dbReference type="STRING" id="1917485.BOO69_11055"/>
<evidence type="ECO:0000256" key="1">
    <source>
        <dbReference type="SAM" id="Phobius"/>
    </source>
</evidence>
<feature type="transmembrane region" description="Helical" evidence="1">
    <location>
        <begin position="52"/>
        <end position="72"/>
    </location>
</feature>